<dbReference type="GeneID" id="5006456"/>
<dbReference type="PROSITE" id="PS50026">
    <property type="entry name" value="EGF_3"/>
    <property type="match status" value="1"/>
</dbReference>
<dbReference type="Proteomes" id="UP000001568">
    <property type="component" value="Chromosome 19"/>
</dbReference>
<reference evidence="4 5" key="1">
    <citation type="journal article" date="2007" name="Proc. Natl. Acad. Sci. U.S.A.">
        <title>The tiny eukaryote Ostreococcus provides genomic insights into the paradox of plankton speciation.</title>
        <authorList>
            <person name="Palenik B."/>
            <person name="Grimwood J."/>
            <person name="Aerts A."/>
            <person name="Rouze P."/>
            <person name="Salamov A."/>
            <person name="Putnam N."/>
            <person name="Dupont C."/>
            <person name="Jorgensen R."/>
            <person name="Derelle E."/>
            <person name="Rombauts S."/>
            <person name="Zhou K."/>
            <person name="Otillar R."/>
            <person name="Merchant S.S."/>
            <person name="Podell S."/>
            <person name="Gaasterland T."/>
            <person name="Napoli C."/>
            <person name="Gendler K."/>
            <person name="Manuell A."/>
            <person name="Tai V."/>
            <person name="Vallon O."/>
            <person name="Piganeau G."/>
            <person name="Jancek S."/>
            <person name="Heijde M."/>
            <person name="Jabbari K."/>
            <person name="Bowler C."/>
            <person name="Lohr M."/>
            <person name="Robbens S."/>
            <person name="Werner G."/>
            <person name="Dubchak I."/>
            <person name="Pazour G.J."/>
            <person name="Ren Q."/>
            <person name="Paulsen I."/>
            <person name="Delwiche C."/>
            <person name="Schmutz J."/>
            <person name="Rokhsar D."/>
            <person name="Van de Peer Y."/>
            <person name="Moreau H."/>
            <person name="Grigoriev I.V."/>
        </authorList>
    </citation>
    <scope>NUCLEOTIDE SEQUENCE [LARGE SCALE GENOMIC DNA]</scope>
    <source>
        <strain evidence="4 5">CCE9901</strain>
    </source>
</reference>
<evidence type="ECO:0000256" key="2">
    <source>
        <dbReference type="PROSITE-ProRule" id="PRU00076"/>
    </source>
</evidence>
<evidence type="ECO:0000313" key="5">
    <source>
        <dbReference type="Proteomes" id="UP000001568"/>
    </source>
</evidence>
<keyword evidence="1 2" id="KW-1015">Disulfide bond</keyword>
<dbReference type="RefSeq" id="XP_001422398.1">
    <property type="nucleotide sequence ID" value="XM_001422361.1"/>
</dbReference>
<gene>
    <name evidence="4" type="ORF">OSTLU_94028</name>
</gene>
<feature type="domain" description="EGF-like" evidence="3">
    <location>
        <begin position="230"/>
        <end position="263"/>
    </location>
</feature>
<keyword evidence="5" id="KW-1185">Reference proteome</keyword>
<dbReference type="Gene3D" id="2.10.25.10">
    <property type="entry name" value="Laminin"/>
    <property type="match status" value="2"/>
</dbReference>
<dbReference type="EMBL" id="CP000599">
    <property type="protein sequence ID" value="ABP00715.1"/>
    <property type="molecule type" value="Genomic_DNA"/>
</dbReference>
<dbReference type="OrthoDB" id="512027at2759"/>
<evidence type="ECO:0000256" key="1">
    <source>
        <dbReference type="ARBA" id="ARBA00023157"/>
    </source>
</evidence>
<dbReference type="HOGENOM" id="CLU_736898_0_0_1"/>
<accession>A4SAJ2</accession>
<dbReference type="SMART" id="SM00181">
    <property type="entry name" value="EGF"/>
    <property type="match status" value="3"/>
</dbReference>
<dbReference type="Pfam" id="PF07974">
    <property type="entry name" value="EGF_2"/>
    <property type="match status" value="1"/>
</dbReference>
<name>A4SAJ2_OSTLU</name>
<dbReference type="OMA" id="ITAECIC"/>
<proteinExistence type="predicted"/>
<feature type="disulfide bond" evidence="2">
    <location>
        <begin position="253"/>
        <end position="262"/>
    </location>
</feature>
<evidence type="ECO:0000259" key="3">
    <source>
        <dbReference type="PROSITE" id="PS50026"/>
    </source>
</evidence>
<organism evidence="4 5">
    <name type="scientific">Ostreococcus lucimarinus (strain CCE9901)</name>
    <dbReference type="NCBI Taxonomy" id="436017"/>
    <lineage>
        <taxon>Eukaryota</taxon>
        <taxon>Viridiplantae</taxon>
        <taxon>Chlorophyta</taxon>
        <taxon>Mamiellophyceae</taxon>
        <taxon>Mamiellales</taxon>
        <taxon>Bathycoccaceae</taxon>
        <taxon>Ostreococcus</taxon>
    </lineage>
</organism>
<protein>
    <recommendedName>
        <fullName evidence="3">EGF-like domain-containing protein</fullName>
    </recommendedName>
</protein>
<keyword evidence="2" id="KW-0245">EGF-like domain</keyword>
<sequence>VVTSPWRSRPTISYSYGTCDRTPRPPTQPQTDAEIFVFSRARGDNSEGQLGACGCGGCVAYDAADTGVCTVNSTAACPCNCGGQGTCVYTPASAANNFIATNEGKCVTYGTGAEAVAKCNCAKGALNPTLNPPRMVGQISLMDEPMVSDLSYEKQFTTVTYASAGGGAMFAISESNCKDDADGVVCSGRGQCLADGSCNCNDGSGGPTCENVCPLATDEDEALFSRYGLDENIAGEKCAGHGTCDPITAECICDPGFFGPRCTYICRRDANLKVCSGNGTCVYNPETSSSPYCECDRFQNPGECAQRGLQLYPQGWCSFHGGEATGGFASCFVAGVCGDCESPAAGRFDSPLVLVLLFAAVVVFVFGDDSHRDGIA</sequence>
<dbReference type="PROSITE" id="PS00022">
    <property type="entry name" value="EGF_1"/>
    <property type="match status" value="2"/>
</dbReference>
<dbReference type="Gramene" id="ABP00715">
    <property type="protein sequence ID" value="ABP00715"/>
    <property type="gene ID" value="OSTLU_94028"/>
</dbReference>
<dbReference type="KEGG" id="olu:OSTLU_94028"/>
<dbReference type="InterPro" id="IPR000742">
    <property type="entry name" value="EGF"/>
</dbReference>
<comment type="caution">
    <text evidence="2">Lacks conserved residue(s) required for the propagation of feature annotation.</text>
</comment>
<feature type="non-terminal residue" evidence="4">
    <location>
        <position position="1"/>
    </location>
</feature>
<dbReference type="AlphaFoldDB" id="A4SAJ2"/>
<dbReference type="InterPro" id="IPR013111">
    <property type="entry name" value="EGF_extracell"/>
</dbReference>
<evidence type="ECO:0000313" key="4">
    <source>
        <dbReference type="EMBL" id="ABP00715.1"/>
    </source>
</evidence>